<keyword evidence="1" id="KW-0472">Membrane</keyword>
<accession>A0ABQ9FE71</accession>
<evidence type="ECO:0000313" key="2">
    <source>
        <dbReference type="EMBL" id="KAJ8313950.1"/>
    </source>
</evidence>
<name>A0ABQ9FE71_TEGGR</name>
<keyword evidence="1" id="KW-1133">Transmembrane helix</keyword>
<dbReference type="Proteomes" id="UP001217089">
    <property type="component" value="Unassembled WGS sequence"/>
</dbReference>
<organism evidence="2 3">
    <name type="scientific">Tegillarca granosa</name>
    <name type="common">Malaysian cockle</name>
    <name type="synonym">Anadara granosa</name>
    <dbReference type="NCBI Taxonomy" id="220873"/>
    <lineage>
        <taxon>Eukaryota</taxon>
        <taxon>Metazoa</taxon>
        <taxon>Spiralia</taxon>
        <taxon>Lophotrochozoa</taxon>
        <taxon>Mollusca</taxon>
        <taxon>Bivalvia</taxon>
        <taxon>Autobranchia</taxon>
        <taxon>Pteriomorphia</taxon>
        <taxon>Arcoida</taxon>
        <taxon>Arcoidea</taxon>
        <taxon>Arcidae</taxon>
        <taxon>Tegillarca</taxon>
    </lineage>
</organism>
<sequence>MIALSFLKSICSKISMNIERLRKKFDRTAGVMLGFGKYFILNFFFLEVTISFIKCVSNKGII</sequence>
<keyword evidence="1" id="KW-0812">Transmembrane</keyword>
<keyword evidence="3" id="KW-1185">Reference proteome</keyword>
<reference evidence="2 3" key="1">
    <citation type="submission" date="2022-12" db="EMBL/GenBank/DDBJ databases">
        <title>Chromosome-level genome of Tegillarca granosa.</title>
        <authorList>
            <person name="Kim J."/>
        </authorList>
    </citation>
    <scope>NUCLEOTIDE SEQUENCE [LARGE SCALE GENOMIC DNA]</scope>
    <source>
        <strain evidence="2">Teg-2019</strain>
        <tissue evidence="2">Adductor muscle</tissue>
    </source>
</reference>
<protein>
    <submittedName>
        <fullName evidence="2">Uncharacterized protein</fullName>
    </submittedName>
</protein>
<evidence type="ECO:0000313" key="3">
    <source>
        <dbReference type="Proteomes" id="UP001217089"/>
    </source>
</evidence>
<dbReference type="EMBL" id="JARBDR010000342">
    <property type="protein sequence ID" value="KAJ8313950.1"/>
    <property type="molecule type" value="Genomic_DNA"/>
</dbReference>
<comment type="caution">
    <text evidence="2">The sequence shown here is derived from an EMBL/GenBank/DDBJ whole genome shotgun (WGS) entry which is preliminary data.</text>
</comment>
<gene>
    <name evidence="2" type="ORF">KUTeg_008511</name>
</gene>
<evidence type="ECO:0000256" key="1">
    <source>
        <dbReference type="SAM" id="Phobius"/>
    </source>
</evidence>
<feature type="transmembrane region" description="Helical" evidence="1">
    <location>
        <begin position="30"/>
        <end position="53"/>
    </location>
</feature>
<proteinExistence type="predicted"/>